<dbReference type="AlphaFoldDB" id="A0A552V071"/>
<name>A0A552V071_9FLAO</name>
<dbReference type="PANTHER" id="PTHR37842:SF2">
    <property type="entry name" value="GYLCOSYL HYDROLASE 115 C-TERMINAL DOMAIN-CONTAINING PROTEIN"/>
    <property type="match status" value="1"/>
</dbReference>
<dbReference type="PANTHER" id="PTHR37842">
    <property type="match status" value="1"/>
</dbReference>
<dbReference type="Gene3D" id="2.60.120.1620">
    <property type="match status" value="1"/>
</dbReference>
<dbReference type="Pfam" id="PF15979">
    <property type="entry name" value="Glyco_hydro_115"/>
    <property type="match status" value="1"/>
</dbReference>
<feature type="domain" description="Gylcosyl hydrolase 115 C-terminal" evidence="2">
    <location>
        <begin position="779"/>
        <end position="942"/>
    </location>
</feature>
<dbReference type="InterPro" id="IPR031924">
    <property type="entry name" value="GH115"/>
</dbReference>
<dbReference type="InterPro" id="IPR041437">
    <property type="entry name" value="GH115_C"/>
</dbReference>
<evidence type="ECO:0000259" key="2">
    <source>
        <dbReference type="Pfam" id="PF17829"/>
    </source>
</evidence>
<gene>
    <name evidence="3" type="ORF">FMM05_11980</name>
</gene>
<dbReference type="Pfam" id="PF17829">
    <property type="entry name" value="GH115_C"/>
    <property type="match status" value="1"/>
</dbReference>
<dbReference type="Gene3D" id="3.20.20.520">
    <property type="entry name" value="Glycosyl hydrolase family 115"/>
    <property type="match status" value="1"/>
</dbReference>
<sequence length="950" mass="108140">MKKYILIVALFWFCMSKGQDNASFSIFDGTKAVAIIYDDKGTALDSLAAHLLAEDIERVTGTKPSVKPFSKQVGSDAILIGNINSAFIRSYVTDVVPQRFLNQKESFYQGVSVKDGHKNFIIAGTDARGTAFGVFNFSEKIGVNPWYWWADVPVKKQSALNIPSKPYFSNQPTVEYRGIFLNDEDWGLQPWAAKTFEKDPSDIGPKTYAKIFELLLRLKANAIWPAMHPSTKAFFYYPGNVEMAKLYNIVVGTSHAEPMLRNNVDEWKEGFGKFDYKSNKKRVADYWEQRVKEAKGLEASYTIGMRGVHDSGMEGVSGIEEASAVLANVIKDQRDMLQRNLGMPAAKVPQVFTVYKEVLQLYEHGIQLPEDITLVWTDDNYGYIRQLSNAKEQLRPGGAGVYYHISYWGRPHDYLWLCTTPPELIAEEMLKAYHTNANKIWIVNVGDIKPGEYDTQLFLDMAYDITPFLKEDYVQQHTADFYSSIFGNELGEGITAIKKRYYTLAYERKPEYMGWSQTEPTTKVTTTAYNPFAFGDEVHTRINDYTKLGASADSVYRIVPQEYKDAYFQLVQYPVKGAMFMNYKHLYRDLALKYNEDERLVAAAYKNMSLTAYDSIGKLTDEYNRVLANGKWNHMMSLAPRDLPVFNKPEITLANYDAKEVAGFKIEGCNGTPRALPTFYAGFNDTYFIDVFLKKEGIVKWKLHDLPKWILVSKKEGTLNSATNFLQERIEFKIDWKKYANSKSESEISVLKLGKKAYPVKINIARYPTENQPENSVYEKNGFAVAYAKNYIQKQGGNGFKWFKINNLGYSGELMQATPLNALPLDTLNVKTHPKLSYVFITETVTSTAELIVAVLPTHPLTNKHKVKIGVQWDDNPVQIVNFQTFDRSETWKQNVLSNLATASLAVNLTKKDNHTLTIYMIDQGVCLDFIYLKTKDVALPYTVLPETKQ</sequence>
<evidence type="ECO:0000313" key="4">
    <source>
        <dbReference type="Proteomes" id="UP000320643"/>
    </source>
</evidence>
<keyword evidence="4" id="KW-1185">Reference proteome</keyword>
<dbReference type="InterPro" id="IPR042301">
    <property type="entry name" value="GH115_sf"/>
</dbReference>
<dbReference type="Gene3D" id="1.20.58.2150">
    <property type="match status" value="1"/>
</dbReference>
<dbReference type="GO" id="GO:0016787">
    <property type="term" value="F:hydrolase activity"/>
    <property type="evidence" value="ECO:0007669"/>
    <property type="project" value="UniProtKB-KW"/>
</dbReference>
<evidence type="ECO:0000313" key="3">
    <source>
        <dbReference type="EMBL" id="TRW23873.1"/>
    </source>
</evidence>
<keyword evidence="1" id="KW-0378">Hydrolase</keyword>
<accession>A0A552V071</accession>
<dbReference type="InterPro" id="IPR029018">
    <property type="entry name" value="Hex-like_dom2"/>
</dbReference>
<dbReference type="Proteomes" id="UP000320643">
    <property type="component" value="Unassembled WGS sequence"/>
</dbReference>
<reference evidence="3 4" key="1">
    <citation type="submission" date="2019-07" db="EMBL/GenBank/DDBJ databases">
        <title>Flavobacterium sp. nov., isolated from glacier ice.</title>
        <authorList>
            <person name="Liu Q."/>
            <person name="Xin Y.-H."/>
        </authorList>
    </citation>
    <scope>NUCLEOTIDE SEQUENCE [LARGE SCALE GENOMIC DNA]</scope>
    <source>
        <strain evidence="3 4">ZT4R6</strain>
    </source>
</reference>
<dbReference type="GO" id="GO:0005975">
    <property type="term" value="P:carbohydrate metabolic process"/>
    <property type="evidence" value="ECO:0007669"/>
    <property type="project" value="UniProtKB-ARBA"/>
</dbReference>
<dbReference type="RefSeq" id="WP_143373621.1">
    <property type="nucleotide sequence ID" value="NZ_VJVZ01000007.1"/>
</dbReference>
<protein>
    <recommendedName>
        <fullName evidence="2">Gylcosyl hydrolase 115 C-terminal domain-containing protein</fullName>
    </recommendedName>
</protein>
<dbReference type="SUPFAM" id="SSF55545">
    <property type="entry name" value="beta-N-acetylhexosaminidase-like domain"/>
    <property type="match status" value="1"/>
</dbReference>
<proteinExistence type="predicted"/>
<comment type="caution">
    <text evidence="3">The sequence shown here is derived from an EMBL/GenBank/DDBJ whole genome shotgun (WGS) entry which is preliminary data.</text>
</comment>
<organism evidence="3 4">
    <name type="scientific">Flavobacterium zepuense</name>
    <dbReference type="NCBI Taxonomy" id="2593302"/>
    <lineage>
        <taxon>Bacteria</taxon>
        <taxon>Pseudomonadati</taxon>
        <taxon>Bacteroidota</taxon>
        <taxon>Flavobacteriia</taxon>
        <taxon>Flavobacteriales</taxon>
        <taxon>Flavobacteriaceae</taxon>
        <taxon>Flavobacterium</taxon>
    </lineage>
</organism>
<dbReference type="OrthoDB" id="8727830at2"/>
<dbReference type="EMBL" id="VJVZ01000007">
    <property type="protein sequence ID" value="TRW23873.1"/>
    <property type="molecule type" value="Genomic_DNA"/>
</dbReference>
<dbReference type="Gene3D" id="3.30.379.10">
    <property type="entry name" value="Chitobiase/beta-hexosaminidase domain 2-like"/>
    <property type="match status" value="1"/>
</dbReference>
<evidence type="ECO:0000256" key="1">
    <source>
        <dbReference type="ARBA" id="ARBA00022801"/>
    </source>
</evidence>